<sequence length="169" mass="19265">MHEVVKVLQMALNFKLLKVQPGIMSHAISTIHVLLVYNAPDQIKEEFVDFPDIYMETTCLMHFGLRCLGPDYRRVCRHIGYQHGRQEKDACTNATPCSNGLICMGAPYYRVCRYPGYVNGQVGDAVQPGIMSHAISTIHVLLVYYAWDQIKEEFVDSPDIYMETTSLMQ</sequence>
<dbReference type="EMBL" id="WJQU01000001">
    <property type="protein sequence ID" value="KAJ6645672.1"/>
    <property type="molecule type" value="Genomic_DNA"/>
</dbReference>
<evidence type="ECO:0000313" key="2">
    <source>
        <dbReference type="Proteomes" id="UP001151699"/>
    </source>
</evidence>
<protein>
    <submittedName>
        <fullName evidence="1">Uncharacterized protein</fullName>
    </submittedName>
</protein>
<proteinExistence type="predicted"/>
<organism evidence="1 2">
    <name type="scientific">Pseudolycoriella hygida</name>
    <dbReference type="NCBI Taxonomy" id="35572"/>
    <lineage>
        <taxon>Eukaryota</taxon>
        <taxon>Metazoa</taxon>
        <taxon>Ecdysozoa</taxon>
        <taxon>Arthropoda</taxon>
        <taxon>Hexapoda</taxon>
        <taxon>Insecta</taxon>
        <taxon>Pterygota</taxon>
        <taxon>Neoptera</taxon>
        <taxon>Endopterygota</taxon>
        <taxon>Diptera</taxon>
        <taxon>Nematocera</taxon>
        <taxon>Sciaroidea</taxon>
        <taxon>Sciaridae</taxon>
        <taxon>Pseudolycoriella</taxon>
    </lineage>
</organism>
<comment type="caution">
    <text evidence="1">The sequence shown here is derived from an EMBL/GenBank/DDBJ whole genome shotgun (WGS) entry which is preliminary data.</text>
</comment>
<keyword evidence="2" id="KW-1185">Reference proteome</keyword>
<name>A0A9Q0N971_9DIPT</name>
<accession>A0A9Q0N971</accession>
<evidence type="ECO:0000313" key="1">
    <source>
        <dbReference type="EMBL" id="KAJ6645672.1"/>
    </source>
</evidence>
<gene>
    <name evidence="1" type="ORF">Bhyg_00879</name>
</gene>
<dbReference type="Proteomes" id="UP001151699">
    <property type="component" value="Chromosome A"/>
</dbReference>
<dbReference type="AlphaFoldDB" id="A0A9Q0N971"/>
<reference evidence="1" key="1">
    <citation type="submission" date="2022-07" db="EMBL/GenBank/DDBJ databases">
        <authorList>
            <person name="Trinca V."/>
            <person name="Uliana J.V.C."/>
            <person name="Torres T.T."/>
            <person name="Ward R.J."/>
            <person name="Monesi N."/>
        </authorList>
    </citation>
    <scope>NUCLEOTIDE SEQUENCE</scope>
    <source>
        <strain evidence="1">HSMRA1968</strain>
        <tissue evidence="1">Whole embryos</tissue>
    </source>
</reference>